<organism evidence="1">
    <name type="scientific">marine sediment metagenome</name>
    <dbReference type="NCBI Taxonomy" id="412755"/>
    <lineage>
        <taxon>unclassified sequences</taxon>
        <taxon>metagenomes</taxon>
        <taxon>ecological metagenomes</taxon>
    </lineage>
</organism>
<reference evidence="1" key="1">
    <citation type="journal article" date="2015" name="Nature">
        <title>Complex archaea that bridge the gap between prokaryotes and eukaryotes.</title>
        <authorList>
            <person name="Spang A."/>
            <person name="Saw J.H."/>
            <person name="Jorgensen S.L."/>
            <person name="Zaremba-Niedzwiedzka K."/>
            <person name="Martijn J."/>
            <person name="Lind A.E."/>
            <person name="van Eijk R."/>
            <person name="Schleper C."/>
            <person name="Guy L."/>
            <person name="Ettema T.J."/>
        </authorList>
    </citation>
    <scope>NUCLEOTIDE SEQUENCE</scope>
</reference>
<name>A0A0F8ZUU1_9ZZZZ</name>
<evidence type="ECO:0000313" key="1">
    <source>
        <dbReference type="EMBL" id="KKK97643.1"/>
    </source>
</evidence>
<proteinExistence type="predicted"/>
<dbReference type="Gene3D" id="3.40.50.620">
    <property type="entry name" value="HUPs"/>
    <property type="match status" value="1"/>
</dbReference>
<dbReference type="InterPro" id="IPR014729">
    <property type="entry name" value="Rossmann-like_a/b/a_fold"/>
</dbReference>
<comment type="caution">
    <text evidence="1">The sequence shown here is derived from an EMBL/GenBank/DDBJ whole genome shotgun (WGS) entry which is preliminary data.</text>
</comment>
<gene>
    <name evidence="1" type="ORF">LCGC14_2650710</name>
</gene>
<dbReference type="EMBL" id="LAZR01045959">
    <property type="protein sequence ID" value="KKK97643.1"/>
    <property type="molecule type" value="Genomic_DNA"/>
</dbReference>
<protein>
    <recommendedName>
        <fullName evidence="2">Phosphoadenosine phosphosulphate reductase domain-containing protein</fullName>
    </recommendedName>
</protein>
<accession>A0A0F8ZUU1</accession>
<evidence type="ECO:0008006" key="2">
    <source>
        <dbReference type="Google" id="ProtNLM"/>
    </source>
</evidence>
<sequence>MKQKIIVIADGQGVQSKCLPIALYEKHPDLREYWDNTIILDLFADTQDEEDDIYKDIVFYQRYLQEHNYPPLIILSRGSLSQEYYEQGIIPTRQFRHCTDKFKIRVIRKYIRSYLEENNLTLKDVDIRMLIGITIDESIRIRDSEVQWIKNEFPFCYELKFTRKDCEKFLDDRNIPYHKSGCDHCVFKNAKKVYKSVAHKPKRKQFIINWEKKARAKNSKMLFFTAPIEKLFSKFDRQKKLPEFIELDIEIDIQSEECDTGYCFL</sequence>
<dbReference type="AlphaFoldDB" id="A0A0F8ZUU1"/>